<comment type="similarity">
    <text evidence="6">Belongs to the acetyltransferase family. OlsB subfamily.</text>
</comment>
<comment type="catalytic activity">
    <reaction evidence="10">
        <text>a (3R)-hydroxyacyl-[ACP] + L-ornithine = a lyso-ornithine lipid + holo-[ACP] + H(+)</text>
        <dbReference type="Rhea" id="RHEA:20633"/>
        <dbReference type="Rhea" id="RHEA-COMP:9685"/>
        <dbReference type="Rhea" id="RHEA-COMP:9945"/>
        <dbReference type="ChEBI" id="CHEBI:15378"/>
        <dbReference type="ChEBI" id="CHEBI:46911"/>
        <dbReference type="ChEBI" id="CHEBI:64479"/>
        <dbReference type="ChEBI" id="CHEBI:78827"/>
        <dbReference type="ChEBI" id="CHEBI:138482"/>
        <dbReference type="EC" id="2.3.2.30"/>
    </reaction>
    <physiologicalReaction direction="left-to-right" evidence="10">
        <dbReference type="Rhea" id="RHEA:20634"/>
    </physiologicalReaction>
</comment>
<keyword evidence="2" id="KW-0444">Lipid biosynthesis</keyword>
<evidence type="ECO:0000256" key="2">
    <source>
        <dbReference type="ARBA" id="ARBA00022516"/>
    </source>
</evidence>
<evidence type="ECO:0000256" key="6">
    <source>
        <dbReference type="ARBA" id="ARBA00038095"/>
    </source>
</evidence>
<evidence type="ECO:0000256" key="8">
    <source>
        <dbReference type="ARBA" id="ARBA00039866"/>
    </source>
</evidence>
<evidence type="ECO:0000256" key="4">
    <source>
        <dbReference type="ARBA" id="ARBA00023098"/>
    </source>
</evidence>
<dbReference type="OrthoDB" id="9787072at2"/>
<dbReference type="GO" id="GO:0006629">
    <property type="term" value="P:lipid metabolic process"/>
    <property type="evidence" value="ECO:0007669"/>
    <property type="project" value="UniProtKB-KW"/>
</dbReference>
<evidence type="ECO:0000256" key="3">
    <source>
        <dbReference type="ARBA" id="ARBA00022679"/>
    </source>
</evidence>
<evidence type="ECO:0000256" key="7">
    <source>
        <dbReference type="ARBA" id="ARBA00039058"/>
    </source>
</evidence>
<evidence type="ECO:0000313" key="11">
    <source>
        <dbReference type="EMBL" id="AWB35312.1"/>
    </source>
</evidence>
<dbReference type="EC" id="2.3.2.30" evidence="7"/>
<proteinExistence type="inferred from homology"/>
<gene>
    <name evidence="11" type="ORF">DBV39_17975</name>
</gene>
<sequence>MLELVNSRASIFTLPSAAQRKRHGGERPGDLVVGLAQSDRELDAIGRLRYNVFSSEYGASLNQSGLDRDTFDVWCDHLMVKDLLSDEVVGTYRILTPHQAKRAGGYYSEQEFDLSGLGIVKGHLVEFGRACIHEQYRNGAVLMMLWSGLAEILKQGRYEHVFGCASVSLRDDGVSAAQVWRSVREHLGGADEEPVVVPHHRYPVEQIDDDLPGVIPALLSGYLKLGARVCGQPAWDPDFNTADFPMLLSVSQMGVRYRKHFGFE</sequence>
<protein>
    <recommendedName>
        <fullName evidence="8">L-ornithine N(alpha)-acyltransferase</fullName>
        <ecNumber evidence="7">2.3.2.30</ecNumber>
    </recommendedName>
</protein>
<dbReference type="Pfam" id="PF13444">
    <property type="entry name" value="Acetyltransf_5"/>
    <property type="match status" value="1"/>
</dbReference>
<reference evidence="11 12" key="1">
    <citation type="submission" date="2018-04" db="EMBL/GenBank/DDBJ databases">
        <title>Bordetella sp. HZ20 isolated from seawater.</title>
        <authorList>
            <person name="Sun C."/>
        </authorList>
    </citation>
    <scope>NUCLEOTIDE SEQUENCE [LARGE SCALE GENOMIC DNA]</scope>
    <source>
        <strain evidence="11 12">HZ20</strain>
    </source>
</reference>
<dbReference type="RefSeq" id="WP_108622763.1">
    <property type="nucleotide sequence ID" value="NZ_CP028901.1"/>
</dbReference>
<dbReference type="SUPFAM" id="SSF55729">
    <property type="entry name" value="Acyl-CoA N-acyltransferases (Nat)"/>
    <property type="match status" value="1"/>
</dbReference>
<keyword evidence="12" id="KW-1185">Reference proteome</keyword>
<dbReference type="Gene3D" id="3.40.630.30">
    <property type="match status" value="1"/>
</dbReference>
<organism evidence="11 12">
    <name type="scientific">Orrella marina</name>
    <dbReference type="NCBI Taxonomy" id="2163011"/>
    <lineage>
        <taxon>Bacteria</taxon>
        <taxon>Pseudomonadati</taxon>
        <taxon>Pseudomonadota</taxon>
        <taxon>Betaproteobacteria</taxon>
        <taxon>Burkholderiales</taxon>
        <taxon>Alcaligenaceae</taxon>
        <taxon>Orrella</taxon>
    </lineage>
</organism>
<dbReference type="InterPro" id="IPR052351">
    <property type="entry name" value="Ornithine_N-alpha-AT"/>
</dbReference>
<dbReference type="AlphaFoldDB" id="A0A2R4XNC3"/>
<evidence type="ECO:0000313" key="12">
    <source>
        <dbReference type="Proteomes" id="UP000244571"/>
    </source>
</evidence>
<dbReference type="EMBL" id="CP028901">
    <property type="protein sequence ID" value="AWB35312.1"/>
    <property type="molecule type" value="Genomic_DNA"/>
</dbReference>
<dbReference type="PANTHER" id="PTHR37323">
    <property type="entry name" value="GCN5-RELATED N-ACETYLTRANSFERASE"/>
    <property type="match status" value="1"/>
</dbReference>
<dbReference type="GO" id="GO:0043810">
    <property type="term" value="F:ornithine-acyl [acyl carrier protein] N-acyltransferase activity"/>
    <property type="evidence" value="ECO:0007669"/>
    <property type="project" value="UniProtKB-EC"/>
</dbReference>
<evidence type="ECO:0000256" key="10">
    <source>
        <dbReference type="ARBA" id="ARBA00047785"/>
    </source>
</evidence>
<evidence type="ECO:0000256" key="1">
    <source>
        <dbReference type="ARBA" id="ARBA00005189"/>
    </source>
</evidence>
<dbReference type="PANTHER" id="PTHR37323:SF1">
    <property type="entry name" value="L-ORNITHINE N(ALPHA)-ACYLTRANSFERASE"/>
    <property type="match status" value="1"/>
</dbReference>
<evidence type="ECO:0000256" key="9">
    <source>
        <dbReference type="ARBA" id="ARBA00045724"/>
    </source>
</evidence>
<dbReference type="KEGG" id="boz:DBV39_17975"/>
<name>A0A2R4XNC3_9BURK</name>
<dbReference type="InterPro" id="IPR016181">
    <property type="entry name" value="Acyl_CoA_acyltransferase"/>
</dbReference>
<evidence type="ECO:0000256" key="5">
    <source>
        <dbReference type="ARBA" id="ARBA00023315"/>
    </source>
</evidence>
<keyword evidence="3 11" id="KW-0808">Transferase</keyword>
<comment type="function">
    <text evidence="9">Catalyzes the first step in the biosynthesis of ornithine lipids, which are phosphorus-free membrane lipids. Catalyzes the 3-hydroxyacyl-acyl carrier protein-dependent acylation of ornithine to form lyso-ornithine lipid (LOL).</text>
</comment>
<keyword evidence="5" id="KW-0012">Acyltransferase</keyword>
<keyword evidence="4" id="KW-0443">Lipid metabolism</keyword>
<accession>A0A2R4XNC3</accession>
<comment type="pathway">
    <text evidence="1">Lipid metabolism.</text>
</comment>
<dbReference type="Proteomes" id="UP000244571">
    <property type="component" value="Chromosome"/>
</dbReference>